<organism evidence="2">
    <name type="scientific">Paenibacillus sp. BIHB 4019</name>
    <dbReference type="NCBI Taxonomy" id="1870819"/>
    <lineage>
        <taxon>Bacteria</taxon>
        <taxon>Bacillati</taxon>
        <taxon>Bacillota</taxon>
        <taxon>Bacilli</taxon>
        <taxon>Bacillales</taxon>
        <taxon>Paenibacillaceae</taxon>
        <taxon>Paenibacillus</taxon>
    </lineage>
</organism>
<protein>
    <submittedName>
        <fullName evidence="2">NAD(P)-dependent oxidoreductase</fullName>
    </submittedName>
</protein>
<dbReference type="Gene3D" id="3.40.50.720">
    <property type="entry name" value="NAD(P)-binding Rossmann-like Domain"/>
    <property type="match status" value="1"/>
</dbReference>
<dbReference type="Pfam" id="PF13460">
    <property type="entry name" value="NAD_binding_10"/>
    <property type="match status" value="1"/>
</dbReference>
<dbReference type="RefSeq" id="WP_099518944.1">
    <property type="nucleotide sequence ID" value="NZ_CP016808.1"/>
</dbReference>
<name>A0A1B2DJ88_9BACL</name>
<sequence length="270" mass="29938">MSIVITGASGKLGTLILNQLLHKVPMNQIIACVRSRETAMPYEELGIMVRYCDYDRPDSLESAFAGASKLLFISSSHPDDTIRMRQHTHVIEAAKKSKVEQLLYTSFAFPEKSSIPLPHLHLATEHAIQATGIPYTFLRNALYIDFIGTLDLKTAIERGELRVPPGDWLFNSIPRQDIALAAAAVLAEPGHLNKTYELTASSPWSFSDLTAAMAELARRPVSLQQDATIQNWIYGFLRKIDASSTSNDLEQLIGRPSTSLKESIKPFISL</sequence>
<dbReference type="InterPro" id="IPR036291">
    <property type="entry name" value="NAD(P)-bd_dom_sf"/>
</dbReference>
<dbReference type="Gene3D" id="3.90.25.10">
    <property type="entry name" value="UDP-galactose 4-epimerase, domain 1"/>
    <property type="match status" value="1"/>
</dbReference>
<evidence type="ECO:0000313" key="2">
    <source>
        <dbReference type="EMBL" id="ANY67763.1"/>
    </source>
</evidence>
<dbReference type="AlphaFoldDB" id="A0A1B2DJ88"/>
<dbReference type="PANTHER" id="PTHR47129:SF1">
    <property type="entry name" value="NMRA-LIKE DOMAIN-CONTAINING PROTEIN"/>
    <property type="match status" value="1"/>
</dbReference>
<reference evidence="2" key="1">
    <citation type="submission" date="2016-08" db="EMBL/GenBank/DDBJ databases">
        <title>Complete Genome Seqeunce of Paenibacillus sp. BIHB 4019 from tea rhizoplane.</title>
        <authorList>
            <person name="Thakur R."/>
            <person name="Swarnkar M.K."/>
            <person name="Gulati A."/>
        </authorList>
    </citation>
    <scope>NUCLEOTIDE SEQUENCE [LARGE SCALE GENOMIC DNA]</scope>
    <source>
        <strain evidence="2">BIHB4019</strain>
    </source>
</reference>
<feature type="domain" description="NAD(P)-binding" evidence="1">
    <location>
        <begin position="7"/>
        <end position="189"/>
    </location>
</feature>
<proteinExistence type="predicted"/>
<dbReference type="SUPFAM" id="SSF51735">
    <property type="entry name" value="NAD(P)-binding Rossmann-fold domains"/>
    <property type="match status" value="1"/>
</dbReference>
<dbReference type="InterPro" id="IPR052718">
    <property type="entry name" value="NmrA-type_oxidoreductase"/>
</dbReference>
<evidence type="ECO:0000259" key="1">
    <source>
        <dbReference type="Pfam" id="PF13460"/>
    </source>
</evidence>
<accession>A0A1B2DJ88</accession>
<dbReference type="PANTHER" id="PTHR47129">
    <property type="entry name" value="QUINONE OXIDOREDUCTASE 2"/>
    <property type="match status" value="1"/>
</dbReference>
<dbReference type="EMBL" id="CP016808">
    <property type="protein sequence ID" value="ANY67763.1"/>
    <property type="molecule type" value="Genomic_DNA"/>
</dbReference>
<gene>
    <name evidence="2" type="ORF">BBD42_15780</name>
</gene>
<dbReference type="InterPro" id="IPR016040">
    <property type="entry name" value="NAD(P)-bd_dom"/>
</dbReference>